<proteinExistence type="predicted"/>
<evidence type="ECO:0000313" key="2">
    <source>
        <dbReference type="Proteomes" id="UP001163823"/>
    </source>
</evidence>
<evidence type="ECO:0000313" key="1">
    <source>
        <dbReference type="EMBL" id="KAJ7957476.1"/>
    </source>
</evidence>
<keyword evidence="2" id="KW-1185">Reference proteome</keyword>
<comment type="caution">
    <text evidence="1">The sequence shown here is derived from an EMBL/GenBank/DDBJ whole genome shotgun (WGS) entry which is preliminary data.</text>
</comment>
<gene>
    <name evidence="1" type="ORF">O6P43_023779</name>
</gene>
<organism evidence="1 2">
    <name type="scientific">Quillaja saponaria</name>
    <name type="common">Soap bark tree</name>
    <dbReference type="NCBI Taxonomy" id="32244"/>
    <lineage>
        <taxon>Eukaryota</taxon>
        <taxon>Viridiplantae</taxon>
        <taxon>Streptophyta</taxon>
        <taxon>Embryophyta</taxon>
        <taxon>Tracheophyta</taxon>
        <taxon>Spermatophyta</taxon>
        <taxon>Magnoliopsida</taxon>
        <taxon>eudicotyledons</taxon>
        <taxon>Gunneridae</taxon>
        <taxon>Pentapetalae</taxon>
        <taxon>rosids</taxon>
        <taxon>fabids</taxon>
        <taxon>Fabales</taxon>
        <taxon>Quillajaceae</taxon>
        <taxon>Quillaja</taxon>
    </lineage>
</organism>
<dbReference type="PANTHER" id="PTHR47076">
    <property type="entry name" value="NHL DOMAIN PROTEIN"/>
    <property type="match status" value="1"/>
</dbReference>
<protein>
    <submittedName>
        <fullName evidence="1">Stress induced protein</fullName>
    </submittedName>
</protein>
<name>A0AAD7PJ31_QUISA</name>
<dbReference type="AlphaFoldDB" id="A0AAD7PJ31"/>
<dbReference type="EMBL" id="JARAOO010000009">
    <property type="protein sequence ID" value="KAJ7957476.1"/>
    <property type="molecule type" value="Genomic_DNA"/>
</dbReference>
<dbReference type="KEGG" id="qsa:O6P43_023779"/>
<dbReference type="Proteomes" id="UP001163823">
    <property type="component" value="Chromosome 9"/>
</dbReference>
<accession>A0AAD7PJ31</accession>
<dbReference type="PANTHER" id="PTHR47076:SF1">
    <property type="entry name" value="NHL DOMAIN PROTEIN"/>
    <property type="match status" value="1"/>
</dbReference>
<sequence length="149" mass="16742">MAVFEGQPIKENEAAAMDDYEEAVSASGYGCGCFQLFGFNGRLSNGIERKCILQQKGEGNGEAWLIRKLQKLKEVSEVLAGPKWKTLIRKSSGYINGKKKQRNRFQYDEQSYALNFDCGVDREEEDKAMLLEFSAMFAPPDAGRQLPKS</sequence>
<reference evidence="1" key="1">
    <citation type="journal article" date="2023" name="Science">
        <title>Elucidation of the pathway for biosynthesis of saponin adjuvants from the soapbark tree.</title>
        <authorList>
            <person name="Reed J."/>
            <person name="Orme A."/>
            <person name="El-Demerdash A."/>
            <person name="Owen C."/>
            <person name="Martin L.B.B."/>
            <person name="Misra R.C."/>
            <person name="Kikuchi S."/>
            <person name="Rejzek M."/>
            <person name="Martin A.C."/>
            <person name="Harkess A."/>
            <person name="Leebens-Mack J."/>
            <person name="Louveau T."/>
            <person name="Stephenson M.J."/>
            <person name="Osbourn A."/>
        </authorList>
    </citation>
    <scope>NUCLEOTIDE SEQUENCE</scope>
    <source>
        <strain evidence="1">S10</strain>
    </source>
</reference>